<dbReference type="Proteomes" id="UP000563601">
    <property type="component" value="Unassembled WGS sequence"/>
</dbReference>
<evidence type="ECO:0000256" key="1">
    <source>
        <dbReference type="SAM" id="Phobius"/>
    </source>
</evidence>
<feature type="transmembrane region" description="Helical" evidence="1">
    <location>
        <begin position="59"/>
        <end position="79"/>
    </location>
</feature>
<sequence length="218" mass="24192">MLGLMVITVLPHYGKILEPESTVSVALVLHGIFYLGWFVLFMVQSHLVAGGNIPLHRGLGYTSVWLFGILLFSGTGLLVEVMQSYDPGWDSGEVAARASFAWGILHTLVCFSIFYMLGVTFRKRSHLHKRFMLLASLSMISASVTRVAYLPEIPAAATKLSLLLTYGFLLTPILIDRWHFGKVHPVLKWGLPTYIGTQILCVTVLPTTRVGQILAFPF</sequence>
<organism evidence="2 5">
    <name type="scientific">Microbulbifer hydrolyticus</name>
    <dbReference type="NCBI Taxonomy" id="48074"/>
    <lineage>
        <taxon>Bacteria</taxon>
        <taxon>Pseudomonadati</taxon>
        <taxon>Pseudomonadota</taxon>
        <taxon>Gammaproteobacteria</taxon>
        <taxon>Cellvibrionales</taxon>
        <taxon>Microbulbiferaceae</taxon>
        <taxon>Microbulbifer</taxon>
    </lineage>
</organism>
<proteinExistence type="predicted"/>
<dbReference type="RefSeq" id="WP_161857353.1">
    <property type="nucleotide sequence ID" value="NZ_CP047491.1"/>
</dbReference>
<evidence type="ECO:0008006" key="6">
    <source>
        <dbReference type="Google" id="ProtNLM"/>
    </source>
</evidence>
<evidence type="ECO:0000313" key="4">
    <source>
        <dbReference type="Proteomes" id="UP000464675"/>
    </source>
</evidence>
<dbReference type="Proteomes" id="UP000464675">
    <property type="component" value="Chromosome"/>
</dbReference>
<keyword evidence="1" id="KW-0472">Membrane</keyword>
<evidence type="ECO:0000313" key="2">
    <source>
        <dbReference type="EMBL" id="MBB5211213.1"/>
    </source>
</evidence>
<keyword evidence="1" id="KW-1133">Transmembrane helix</keyword>
<evidence type="ECO:0000313" key="3">
    <source>
        <dbReference type="EMBL" id="QHQ38017.1"/>
    </source>
</evidence>
<dbReference type="EMBL" id="JACHHR010000002">
    <property type="protein sequence ID" value="MBB5211213.1"/>
    <property type="molecule type" value="Genomic_DNA"/>
</dbReference>
<evidence type="ECO:0000313" key="5">
    <source>
        <dbReference type="Proteomes" id="UP000563601"/>
    </source>
</evidence>
<name>A0A6P1T7K7_9GAMM</name>
<keyword evidence="1" id="KW-0812">Transmembrane</keyword>
<dbReference type="EMBL" id="CP047491">
    <property type="protein sequence ID" value="QHQ38017.1"/>
    <property type="molecule type" value="Genomic_DNA"/>
</dbReference>
<dbReference type="AlphaFoldDB" id="A0A6P1T7K7"/>
<feature type="transmembrane region" description="Helical" evidence="1">
    <location>
        <begin position="24"/>
        <end position="47"/>
    </location>
</feature>
<reference evidence="3 4" key="1">
    <citation type="submission" date="2020-01" db="EMBL/GenBank/DDBJ databases">
        <title>The possibility of degradation of plastic by Microbulbifer hydrolyticus IRE-31.</title>
        <authorList>
            <person name="Liu L."/>
        </authorList>
    </citation>
    <scope>NUCLEOTIDE SEQUENCE [LARGE SCALE GENOMIC DNA]</scope>
    <source>
        <strain evidence="3 4">IRE-31</strain>
    </source>
</reference>
<gene>
    <name evidence="3" type="ORF">GTQ55_02710</name>
    <name evidence="2" type="ORF">HNQ53_001431</name>
</gene>
<dbReference type="OrthoDB" id="648493at2"/>
<accession>A0A6P1T7K7</accession>
<feature type="transmembrane region" description="Helical" evidence="1">
    <location>
        <begin position="99"/>
        <end position="119"/>
    </location>
</feature>
<protein>
    <recommendedName>
        <fullName evidence="6">DUF2306 domain-containing protein</fullName>
    </recommendedName>
</protein>
<keyword evidence="4" id="KW-1185">Reference proteome</keyword>
<reference evidence="2 5" key="2">
    <citation type="submission" date="2020-08" db="EMBL/GenBank/DDBJ databases">
        <title>Genomic Encyclopedia of Type Strains, Phase IV (KMG-IV): sequencing the most valuable type-strain genomes for metagenomic binning, comparative biology and taxonomic classification.</title>
        <authorList>
            <person name="Goeker M."/>
        </authorList>
    </citation>
    <scope>NUCLEOTIDE SEQUENCE [LARGE SCALE GENOMIC DNA]</scope>
    <source>
        <strain evidence="2 5">DSM 11525</strain>
    </source>
</reference>